<dbReference type="NCBIfam" id="TIGR01730">
    <property type="entry name" value="RND_mfp"/>
    <property type="match status" value="1"/>
</dbReference>
<sequence>MKLRFSIYSILFLAGVMMSSCGGNKTRQDSAVAEDAHEEHVEGVVELTEQQAKAIGLRLGKIQMRNLKAVVRATGELELPPQDMATVTPYIGGVVKSVKVMEGDEVRKGQVLAYLAQAEYIHVQHQYLENYNKLQFLKKEYERKKKLYDERITSGKEFQNITSEYKSVEAVVKSFGTKLELLGLSPQKVRNGKISQMVPITSPISGHVTKVNVNTGTFAETQVGMFEIVNNSNLYLDLSIYENDIAKVKKGQAIRFTVANMTGKEYGGELYAVSKAFEGNSKSVKAFGKITEGDTEPLISGLFVNATISVGDENVPAVPEGAIALEGDETFVFVRMEADGHSHGSENVSEGHGHDHGNEVSHDHEDAGHEGHDHGKETHDHKAGEAHDHVEAESVYIFKRVPVVLGAKSGGYVEIKPLEEIPINSELALNGAYYLSAEMGKAETSHSH</sequence>
<evidence type="ECO:0000259" key="4">
    <source>
        <dbReference type="Pfam" id="PF25973"/>
    </source>
</evidence>
<keyword evidence="6" id="KW-1185">Reference proteome</keyword>
<dbReference type="Pfam" id="PF25973">
    <property type="entry name" value="BSH_CzcB"/>
    <property type="match status" value="1"/>
</dbReference>
<dbReference type="SUPFAM" id="SSF111369">
    <property type="entry name" value="HlyD-like secretion proteins"/>
    <property type="match status" value="1"/>
</dbReference>
<dbReference type="PANTHER" id="PTHR30097">
    <property type="entry name" value="CATION EFFLUX SYSTEM PROTEIN CUSB"/>
    <property type="match status" value="1"/>
</dbReference>
<feature type="region of interest" description="Disordered" evidence="3">
    <location>
        <begin position="340"/>
        <end position="386"/>
    </location>
</feature>
<reference evidence="5 6" key="1">
    <citation type="submission" date="2021-12" db="EMBL/GenBank/DDBJ databases">
        <title>Genome sequencing of bacteria with rrn-lacking chromosome and rrn-plasmid.</title>
        <authorList>
            <person name="Anda M."/>
            <person name="Iwasaki W."/>
        </authorList>
    </citation>
    <scope>NUCLEOTIDE SEQUENCE [LARGE SCALE GENOMIC DNA]</scope>
    <source>
        <strain evidence="5 6">DSM 100852</strain>
    </source>
</reference>
<name>A0AAU9CX88_9BACT</name>
<evidence type="ECO:0000313" key="5">
    <source>
        <dbReference type="EMBL" id="BDD10042.1"/>
    </source>
</evidence>
<evidence type="ECO:0000256" key="1">
    <source>
        <dbReference type="ARBA" id="ARBA00009477"/>
    </source>
</evidence>
<dbReference type="GO" id="GO:0030313">
    <property type="term" value="C:cell envelope"/>
    <property type="evidence" value="ECO:0007669"/>
    <property type="project" value="TreeGrafter"/>
</dbReference>
<dbReference type="InterPro" id="IPR058647">
    <property type="entry name" value="BSH_CzcB-like"/>
</dbReference>
<dbReference type="PROSITE" id="PS51257">
    <property type="entry name" value="PROKAR_LIPOPROTEIN"/>
    <property type="match status" value="1"/>
</dbReference>
<dbReference type="GO" id="GO:0016020">
    <property type="term" value="C:membrane"/>
    <property type="evidence" value="ECO:0007669"/>
    <property type="project" value="InterPro"/>
</dbReference>
<dbReference type="PANTHER" id="PTHR30097:SF4">
    <property type="entry name" value="SLR6042 PROTEIN"/>
    <property type="match status" value="1"/>
</dbReference>
<dbReference type="RefSeq" id="WP_338391621.1">
    <property type="nucleotide sequence ID" value="NZ_AP025314.1"/>
</dbReference>
<dbReference type="KEGG" id="fax:FUAX_24740"/>
<dbReference type="Gene3D" id="2.40.30.170">
    <property type="match status" value="1"/>
</dbReference>
<dbReference type="GO" id="GO:0022857">
    <property type="term" value="F:transmembrane transporter activity"/>
    <property type="evidence" value="ECO:0007669"/>
    <property type="project" value="InterPro"/>
</dbReference>
<dbReference type="Proteomes" id="UP001348817">
    <property type="component" value="Chromosome"/>
</dbReference>
<proteinExistence type="inferred from homology"/>
<dbReference type="GO" id="GO:0060003">
    <property type="term" value="P:copper ion export"/>
    <property type="evidence" value="ECO:0007669"/>
    <property type="project" value="TreeGrafter"/>
</dbReference>
<feature type="domain" description="CzcB-like barrel-sandwich hybrid" evidence="4">
    <location>
        <begin position="84"/>
        <end position="229"/>
    </location>
</feature>
<comment type="similarity">
    <text evidence="1">Belongs to the membrane fusion protein (MFP) (TC 8.A.1) family.</text>
</comment>
<dbReference type="AlphaFoldDB" id="A0AAU9CX88"/>
<evidence type="ECO:0000256" key="2">
    <source>
        <dbReference type="ARBA" id="ARBA00022448"/>
    </source>
</evidence>
<evidence type="ECO:0000256" key="3">
    <source>
        <dbReference type="SAM" id="MobiDB-lite"/>
    </source>
</evidence>
<evidence type="ECO:0000313" key="6">
    <source>
        <dbReference type="Proteomes" id="UP001348817"/>
    </source>
</evidence>
<dbReference type="EMBL" id="AP025314">
    <property type="protein sequence ID" value="BDD10042.1"/>
    <property type="molecule type" value="Genomic_DNA"/>
</dbReference>
<protein>
    <recommendedName>
        <fullName evidence="4">CzcB-like barrel-sandwich hybrid domain-containing protein</fullName>
    </recommendedName>
</protein>
<accession>A0AAU9CX88</accession>
<keyword evidence="2" id="KW-0813">Transport</keyword>
<dbReference type="InterPro" id="IPR051909">
    <property type="entry name" value="MFP_Cation_Efflux"/>
</dbReference>
<dbReference type="InterPro" id="IPR006143">
    <property type="entry name" value="RND_pump_MFP"/>
</dbReference>
<dbReference type="GO" id="GO:0015679">
    <property type="term" value="P:plasma membrane copper ion transport"/>
    <property type="evidence" value="ECO:0007669"/>
    <property type="project" value="TreeGrafter"/>
</dbReference>
<gene>
    <name evidence="5" type="ORF">FUAX_24740</name>
</gene>
<dbReference type="Gene3D" id="2.40.50.100">
    <property type="match status" value="1"/>
</dbReference>
<organism evidence="5 6">
    <name type="scientific">Fulvitalea axinellae</name>
    <dbReference type="NCBI Taxonomy" id="1182444"/>
    <lineage>
        <taxon>Bacteria</taxon>
        <taxon>Pseudomonadati</taxon>
        <taxon>Bacteroidota</taxon>
        <taxon>Cytophagia</taxon>
        <taxon>Cytophagales</taxon>
        <taxon>Persicobacteraceae</taxon>
        <taxon>Fulvitalea</taxon>
    </lineage>
</organism>